<dbReference type="EMBL" id="JAACXV010006738">
    <property type="protein sequence ID" value="KAF7276441.1"/>
    <property type="molecule type" value="Genomic_DNA"/>
</dbReference>
<proteinExistence type="predicted"/>
<comment type="caution">
    <text evidence="2">The sequence shown here is derived from an EMBL/GenBank/DDBJ whole genome shotgun (WGS) entry which is preliminary data.</text>
</comment>
<evidence type="ECO:0000313" key="2">
    <source>
        <dbReference type="EMBL" id="KAF7276441.1"/>
    </source>
</evidence>
<sequence length="67" mass="6882">MTSRGDLACRVNIDRVLWVVFAAEPTQPADSPRPTSPIPTNGGGTTVGSGRGSTVGRMPPPPTPQAP</sequence>
<dbReference type="Proteomes" id="UP000625711">
    <property type="component" value="Unassembled WGS sequence"/>
</dbReference>
<evidence type="ECO:0000313" key="3">
    <source>
        <dbReference type="Proteomes" id="UP000625711"/>
    </source>
</evidence>
<dbReference type="AlphaFoldDB" id="A0A834IBY1"/>
<feature type="region of interest" description="Disordered" evidence="1">
    <location>
        <begin position="25"/>
        <end position="67"/>
    </location>
</feature>
<protein>
    <submittedName>
        <fullName evidence="2">Uncharacterized protein</fullName>
    </submittedName>
</protein>
<evidence type="ECO:0000256" key="1">
    <source>
        <dbReference type="SAM" id="MobiDB-lite"/>
    </source>
</evidence>
<organism evidence="2 3">
    <name type="scientific">Rhynchophorus ferrugineus</name>
    <name type="common">Red palm weevil</name>
    <name type="synonym">Curculio ferrugineus</name>
    <dbReference type="NCBI Taxonomy" id="354439"/>
    <lineage>
        <taxon>Eukaryota</taxon>
        <taxon>Metazoa</taxon>
        <taxon>Ecdysozoa</taxon>
        <taxon>Arthropoda</taxon>
        <taxon>Hexapoda</taxon>
        <taxon>Insecta</taxon>
        <taxon>Pterygota</taxon>
        <taxon>Neoptera</taxon>
        <taxon>Endopterygota</taxon>
        <taxon>Coleoptera</taxon>
        <taxon>Polyphaga</taxon>
        <taxon>Cucujiformia</taxon>
        <taxon>Curculionidae</taxon>
        <taxon>Dryophthorinae</taxon>
        <taxon>Rhynchophorus</taxon>
    </lineage>
</organism>
<feature type="compositionally biased region" description="Gly residues" evidence="1">
    <location>
        <begin position="41"/>
        <end position="53"/>
    </location>
</feature>
<keyword evidence="3" id="KW-1185">Reference proteome</keyword>
<feature type="compositionally biased region" description="Pro residues" evidence="1">
    <location>
        <begin position="58"/>
        <end position="67"/>
    </location>
</feature>
<accession>A0A834IBY1</accession>
<reference evidence="2" key="1">
    <citation type="submission" date="2020-08" db="EMBL/GenBank/DDBJ databases">
        <title>Genome sequencing and assembly of the red palm weevil Rhynchophorus ferrugineus.</title>
        <authorList>
            <person name="Dias G.B."/>
            <person name="Bergman C.M."/>
            <person name="Manee M."/>
        </authorList>
    </citation>
    <scope>NUCLEOTIDE SEQUENCE</scope>
    <source>
        <strain evidence="2">AA-2017</strain>
        <tissue evidence="2">Whole larva</tissue>
    </source>
</reference>
<name>A0A834IBY1_RHYFE</name>
<gene>
    <name evidence="2" type="ORF">GWI33_010321</name>
</gene>